<feature type="domain" description="Pentatricopeptide repeat-containing protein-mitochondrial" evidence="4">
    <location>
        <begin position="290"/>
        <end position="415"/>
    </location>
</feature>
<sequence>MLLRRLCANTLRCTSPLPFHSSILNFDYSTLESPLNSPKNNHSKTDESHVLSQLADLFPISINPPNNQPEIRAAADDFLPPEDKLRGVFLQKLRGRSSIHSALSCVGVKLNVDVFAKVVNRGNLSGESMVVFFNWAVGHQNIAKDVSNYNILVKALGRRKFFTHMMEMFDEMRENGVTPNLETLSIVMDSYVRARKVSKAINIFWELDKYGLTCDEETLSVLLKCLCRRSYVGSACSVFNKMKGKVQCNSEVYNVIIGGWSKLGRVTEVEKFLKAMVDDGVEPDCVTNSHVIEVFGRAGRVDDAVKVFKYLEEKGSGLSTIVYNAMIFNYIAAGDIDEALKYYEGMLSNSFEPNMDTYVRIILYFLKTRRVADAIEMFEEMLGRGLTPSTGTVTEFIEPLCRYGPPHAALMIYKKARKAGCRISLTAYKLLLMRLSRFGKCGMLLNIWGEMQESCYSSDMEVYEYIINGLCNTGQLETAVLVMEESLSKGFFPSKIICSKLHNKLLDSNKVEMSYKLFLKLKNARLNENAQRYWRAKGWHF</sequence>
<dbReference type="Pfam" id="PF23276">
    <property type="entry name" value="TPR_24"/>
    <property type="match status" value="1"/>
</dbReference>
<feature type="repeat" description="PPR" evidence="3">
    <location>
        <begin position="319"/>
        <end position="353"/>
    </location>
</feature>
<evidence type="ECO:0000259" key="4">
    <source>
        <dbReference type="Pfam" id="PF23276"/>
    </source>
</evidence>
<dbReference type="InterPro" id="IPR002885">
    <property type="entry name" value="PPR_rpt"/>
</dbReference>
<accession>A0ABD3T2B0</accession>
<evidence type="ECO:0000256" key="1">
    <source>
        <dbReference type="ARBA" id="ARBA00007626"/>
    </source>
</evidence>
<feature type="repeat" description="PPR" evidence="3">
    <location>
        <begin position="354"/>
        <end position="388"/>
    </location>
</feature>
<name>A0ABD3T2B0_9LAMI</name>
<dbReference type="NCBIfam" id="TIGR00756">
    <property type="entry name" value="PPR"/>
    <property type="match status" value="6"/>
</dbReference>
<reference evidence="5 6" key="1">
    <citation type="submission" date="2024-12" db="EMBL/GenBank/DDBJ databases">
        <title>The unique morphological basis and parallel evolutionary history of personate flowers in Penstemon.</title>
        <authorList>
            <person name="Depatie T.H."/>
            <person name="Wessinger C.A."/>
        </authorList>
    </citation>
    <scope>NUCLEOTIDE SEQUENCE [LARGE SCALE GENOMIC DNA]</scope>
    <source>
        <strain evidence="5">WTNN_2</strain>
        <tissue evidence="5">Leaf</tissue>
    </source>
</reference>
<feature type="repeat" description="PPR" evidence="3">
    <location>
        <begin position="284"/>
        <end position="318"/>
    </location>
</feature>
<dbReference type="PROSITE" id="PS51375">
    <property type="entry name" value="PPR"/>
    <property type="match status" value="7"/>
</dbReference>
<gene>
    <name evidence="5" type="ORF">ACJIZ3_019325</name>
</gene>
<feature type="repeat" description="PPR" evidence="3">
    <location>
        <begin position="145"/>
        <end position="179"/>
    </location>
</feature>
<keyword evidence="6" id="KW-1185">Reference proteome</keyword>
<dbReference type="InterPro" id="IPR057027">
    <property type="entry name" value="TPR_mt"/>
</dbReference>
<evidence type="ECO:0000256" key="3">
    <source>
        <dbReference type="PROSITE-ProRule" id="PRU00708"/>
    </source>
</evidence>
<keyword evidence="2" id="KW-0677">Repeat</keyword>
<evidence type="ECO:0000256" key="2">
    <source>
        <dbReference type="ARBA" id="ARBA00022737"/>
    </source>
</evidence>
<feature type="repeat" description="PPR" evidence="3">
    <location>
        <begin position="180"/>
        <end position="214"/>
    </location>
</feature>
<dbReference type="InterPro" id="IPR011990">
    <property type="entry name" value="TPR-like_helical_dom_sf"/>
</dbReference>
<comment type="caution">
    <text evidence="5">The sequence shown here is derived from an EMBL/GenBank/DDBJ whole genome shotgun (WGS) entry which is preliminary data.</text>
</comment>
<dbReference type="PANTHER" id="PTHR47447">
    <property type="entry name" value="OS03G0856100 PROTEIN"/>
    <property type="match status" value="1"/>
</dbReference>
<evidence type="ECO:0000313" key="6">
    <source>
        <dbReference type="Proteomes" id="UP001634393"/>
    </source>
</evidence>
<dbReference type="AlphaFoldDB" id="A0ABD3T2B0"/>
<dbReference type="EMBL" id="JBJXBP010000005">
    <property type="protein sequence ID" value="KAL3830523.1"/>
    <property type="molecule type" value="Genomic_DNA"/>
</dbReference>
<feature type="repeat" description="PPR" evidence="3">
    <location>
        <begin position="249"/>
        <end position="283"/>
    </location>
</feature>
<dbReference type="Pfam" id="PF13041">
    <property type="entry name" value="PPR_2"/>
    <property type="match status" value="1"/>
</dbReference>
<evidence type="ECO:0000313" key="5">
    <source>
        <dbReference type="EMBL" id="KAL3830523.1"/>
    </source>
</evidence>
<feature type="repeat" description="PPR" evidence="3">
    <location>
        <begin position="459"/>
        <end position="493"/>
    </location>
</feature>
<dbReference type="SUPFAM" id="SSF81901">
    <property type="entry name" value="HCP-like"/>
    <property type="match status" value="1"/>
</dbReference>
<proteinExistence type="inferred from homology"/>
<dbReference type="Gene3D" id="1.25.40.10">
    <property type="entry name" value="Tetratricopeptide repeat domain"/>
    <property type="match status" value="3"/>
</dbReference>
<comment type="similarity">
    <text evidence="1">Belongs to the PPR family. P subfamily.</text>
</comment>
<organism evidence="5 6">
    <name type="scientific">Penstemon smallii</name>
    <dbReference type="NCBI Taxonomy" id="265156"/>
    <lineage>
        <taxon>Eukaryota</taxon>
        <taxon>Viridiplantae</taxon>
        <taxon>Streptophyta</taxon>
        <taxon>Embryophyta</taxon>
        <taxon>Tracheophyta</taxon>
        <taxon>Spermatophyta</taxon>
        <taxon>Magnoliopsida</taxon>
        <taxon>eudicotyledons</taxon>
        <taxon>Gunneridae</taxon>
        <taxon>Pentapetalae</taxon>
        <taxon>asterids</taxon>
        <taxon>lamiids</taxon>
        <taxon>Lamiales</taxon>
        <taxon>Plantaginaceae</taxon>
        <taxon>Cheloneae</taxon>
        <taxon>Penstemon</taxon>
    </lineage>
</organism>
<dbReference type="Pfam" id="PF01535">
    <property type="entry name" value="PPR"/>
    <property type="match status" value="3"/>
</dbReference>
<dbReference type="Proteomes" id="UP001634393">
    <property type="component" value="Unassembled WGS sequence"/>
</dbReference>
<dbReference type="PANTHER" id="PTHR47447:SF17">
    <property type="entry name" value="OS12G0638900 PROTEIN"/>
    <property type="match status" value="1"/>
</dbReference>
<protein>
    <recommendedName>
        <fullName evidence="4">Pentatricopeptide repeat-containing protein-mitochondrial domain-containing protein</fullName>
    </recommendedName>
</protein>